<evidence type="ECO:0000313" key="1">
    <source>
        <dbReference type="EnsemblMetazoa" id="PPAI007236-PA"/>
    </source>
</evidence>
<organism evidence="1 2">
    <name type="scientific">Phlebotomus papatasi</name>
    <name type="common">Sandfly</name>
    <dbReference type="NCBI Taxonomy" id="29031"/>
    <lineage>
        <taxon>Eukaryota</taxon>
        <taxon>Metazoa</taxon>
        <taxon>Ecdysozoa</taxon>
        <taxon>Arthropoda</taxon>
        <taxon>Hexapoda</taxon>
        <taxon>Insecta</taxon>
        <taxon>Pterygota</taxon>
        <taxon>Neoptera</taxon>
        <taxon>Endopterygota</taxon>
        <taxon>Diptera</taxon>
        <taxon>Nematocera</taxon>
        <taxon>Psychodoidea</taxon>
        <taxon>Psychodidae</taxon>
        <taxon>Phlebotomus</taxon>
        <taxon>Phlebotomus</taxon>
    </lineage>
</organism>
<dbReference type="Proteomes" id="UP000092462">
    <property type="component" value="Unassembled WGS sequence"/>
</dbReference>
<dbReference type="VEuPathDB" id="VectorBase:PPAPM1_004285"/>
<dbReference type="VEuPathDB" id="VectorBase:PPAI007236"/>
<accession>A0A1B0EZJ7</accession>
<reference evidence="1" key="1">
    <citation type="submission" date="2022-08" db="UniProtKB">
        <authorList>
            <consortium name="EnsemblMetazoa"/>
        </authorList>
    </citation>
    <scope>IDENTIFICATION</scope>
    <source>
        <strain evidence="1">Israel</strain>
    </source>
</reference>
<name>A0A1B0EZJ7_PHLPP</name>
<keyword evidence="2" id="KW-1185">Reference proteome</keyword>
<dbReference type="EnsemblMetazoa" id="PPAI007236-RA">
    <property type="protein sequence ID" value="PPAI007236-PA"/>
    <property type="gene ID" value="PPAI007236"/>
</dbReference>
<dbReference type="AlphaFoldDB" id="A0A1B0EZJ7"/>
<sequence>MDNSLHTEDIDDIISCPSCQHNLHSDDLLQLRIEFVKNQILQKLRLKERPNVSRSSLPMPIIEGIIINKDQLEDSENSLNRKHRDDYYGKTTQKIIFLDEDSYCC</sequence>
<evidence type="ECO:0000313" key="2">
    <source>
        <dbReference type="Proteomes" id="UP000092462"/>
    </source>
</evidence>
<proteinExistence type="predicted"/>
<dbReference type="EMBL" id="AJVK01059861">
    <property type="status" value="NOT_ANNOTATED_CDS"/>
    <property type="molecule type" value="Genomic_DNA"/>
</dbReference>
<dbReference type="Gene3D" id="2.60.120.970">
    <property type="match status" value="1"/>
</dbReference>
<protein>
    <submittedName>
        <fullName evidence="1">Uncharacterized protein</fullName>
    </submittedName>
</protein>